<evidence type="ECO:0000259" key="7">
    <source>
        <dbReference type="PROSITE" id="PS50189"/>
    </source>
</evidence>
<comment type="subcellular location">
    <subcellularLocation>
        <location evidence="1">Secreted</location>
    </subcellularLocation>
</comment>
<dbReference type="PANTHER" id="PTHR11412:SF166">
    <property type="entry name" value="NTR DOMAIN-CONTAINING PROTEIN"/>
    <property type="match status" value="1"/>
</dbReference>
<evidence type="ECO:0000256" key="4">
    <source>
        <dbReference type="ARBA" id="ARBA00023157"/>
    </source>
</evidence>
<dbReference type="InterPro" id="IPR008930">
    <property type="entry name" value="Terpenoid_cyclase/PrenylTrfase"/>
</dbReference>
<dbReference type="CDD" id="cd02896">
    <property type="entry name" value="complement_C3_C4_C5"/>
    <property type="match status" value="1"/>
</dbReference>
<dbReference type="SUPFAM" id="SSF50242">
    <property type="entry name" value="TIMP-like"/>
    <property type="match status" value="1"/>
</dbReference>
<dbReference type="Gene3D" id="2.60.40.690">
    <property type="entry name" value="Alpha-macroglobulin, receptor-binding domain"/>
    <property type="match status" value="1"/>
</dbReference>
<dbReference type="Gene3D" id="6.20.50.160">
    <property type="match status" value="1"/>
</dbReference>
<dbReference type="Pfam" id="PF01759">
    <property type="entry name" value="NTR"/>
    <property type="match status" value="1"/>
</dbReference>
<evidence type="ECO:0000313" key="8">
    <source>
        <dbReference type="Proteomes" id="UP001165740"/>
    </source>
</evidence>
<evidence type="ECO:0000313" key="9">
    <source>
        <dbReference type="RefSeq" id="XP_055896032.1"/>
    </source>
</evidence>
<feature type="domain" description="NTR" evidence="7">
    <location>
        <begin position="1629"/>
        <end position="1775"/>
    </location>
</feature>
<feature type="chain" id="PRO_5040815060" evidence="6">
    <location>
        <begin position="21"/>
        <end position="1804"/>
    </location>
</feature>
<protein>
    <submittedName>
        <fullName evidence="9">A.superbus venom factor 1-like</fullName>
    </submittedName>
</protein>
<dbReference type="Pfam" id="PF17791">
    <property type="entry name" value="MG3"/>
    <property type="match status" value="1"/>
</dbReference>
<dbReference type="Pfam" id="PF07677">
    <property type="entry name" value="A2M_recep"/>
    <property type="match status" value="1"/>
</dbReference>
<feature type="signal peptide" evidence="6">
    <location>
        <begin position="1"/>
        <end position="20"/>
    </location>
</feature>
<dbReference type="GeneID" id="106056350"/>
<dbReference type="Gene3D" id="2.40.50.120">
    <property type="match status" value="1"/>
</dbReference>
<dbReference type="SMART" id="SM01359">
    <property type="entry name" value="A2M_N_2"/>
    <property type="match status" value="1"/>
</dbReference>
<dbReference type="Gene3D" id="2.60.40.1940">
    <property type="match status" value="1"/>
</dbReference>
<dbReference type="SMART" id="SM01419">
    <property type="entry name" value="Thiol-ester_cl"/>
    <property type="match status" value="1"/>
</dbReference>
<dbReference type="InterPro" id="IPR041555">
    <property type="entry name" value="MG3"/>
</dbReference>
<dbReference type="SMART" id="SM01361">
    <property type="entry name" value="A2M_recep"/>
    <property type="match status" value="1"/>
</dbReference>
<dbReference type="SUPFAM" id="SSF49410">
    <property type="entry name" value="Alpha-macroglobulin receptor domain"/>
    <property type="match status" value="1"/>
</dbReference>
<keyword evidence="3" id="KW-0882">Thioester bond</keyword>
<organism evidence="8 9">
    <name type="scientific">Biomphalaria glabrata</name>
    <name type="common">Bloodfluke planorb</name>
    <name type="synonym">Freshwater snail</name>
    <dbReference type="NCBI Taxonomy" id="6526"/>
    <lineage>
        <taxon>Eukaryota</taxon>
        <taxon>Metazoa</taxon>
        <taxon>Spiralia</taxon>
        <taxon>Lophotrochozoa</taxon>
        <taxon>Mollusca</taxon>
        <taxon>Gastropoda</taxon>
        <taxon>Heterobranchia</taxon>
        <taxon>Euthyneura</taxon>
        <taxon>Panpulmonata</taxon>
        <taxon>Hygrophila</taxon>
        <taxon>Lymnaeoidea</taxon>
        <taxon>Planorbidae</taxon>
        <taxon>Biomphalaria</taxon>
    </lineage>
</organism>
<dbReference type="Gene3D" id="2.60.40.10">
    <property type="entry name" value="Immunoglobulins"/>
    <property type="match status" value="2"/>
</dbReference>
<proteinExistence type="predicted"/>
<dbReference type="FunFam" id="2.60.40.10:FF:000155">
    <property type="entry name" value="complement C3 isoform X1"/>
    <property type="match status" value="1"/>
</dbReference>
<keyword evidence="4" id="KW-1015">Disulfide bond</keyword>
<dbReference type="OrthoDB" id="6359008at2759"/>
<dbReference type="InterPro" id="IPR001134">
    <property type="entry name" value="Netrin_domain"/>
</dbReference>
<accession>A0A9W3B998</accession>
<name>A0A9W3B998_BIOGL</name>
<dbReference type="Pfam" id="PF07678">
    <property type="entry name" value="TED_complement"/>
    <property type="match status" value="1"/>
</dbReference>
<dbReference type="PANTHER" id="PTHR11412">
    <property type="entry name" value="MACROGLOBULIN / COMPLEMENT"/>
    <property type="match status" value="1"/>
</dbReference>
<dbReference type="RefSeq" id="XP_055896032.1">
    <property type="nucleotide sequence ID" value="XM_056040057.1"/>
</dbReference>
<dbReference type="PROSITE" id="PS50189">
    <property type="entry name" value="NTR"/>
    <property type="match status" value="1"/>
</dbReference>
<dbReference type="Pfam" id="PF01835">
    <property type="entry name" value="MG2"/>
    <property type="match status" value="1"/>
</dbReference>
<feature type="region of interest" description="Disordered" evidence="5">
    <location>
        <begin position="1769"/>
        <end position="1804"/>
    </location>
</feature>
<keyword evidence="8" id="KW-1185">Reference proteome</keyword>
<feature type="compositionally biased region" description="Basic residues" evidence="5">
    <location>
        <begin position="1786"/>
        <end position="1804"/>
    </location>
</feature>
<dbReference type="PROSITE" id="PS00477">
    <property type="entry name" value="ALPHA_2_MACROGLOBULIN"/>
    <property type="match status" value="1"/>
</dbReference>
<dbReference type="SMART" id="SM01360">
    <property type="entry name" value="A2M"/>
    <property type="match status" value="1"/>
</dbReference>
<dbReference type="InterPro" id="IPR047565">
    <property type="entry name" value="Alpha-macroglob_thiol-ester_cl"/>
</dbReference>
<gene>
    <name evidence="9" type="primary">LOC106056350</name>
</gene>
<dbReference type="InterPro" id="IPR050473">
    <property type="entry name" value="A2M/Complement_sys"/>
</dbReference>
<dbReference type="Gene3D" id="1.50.10.20">
    <property type="match status" value="1"/>
</dbReference>
<dbReference type="Gene3D" id="2.60.40.1930">
    <property type="match status" value="3"/>
</dbReference>
<dbReference type="InterPro" id="IPR019742">
    <property type="entry name" value="MacrogloblnA2_CS"/>
</dbReference>
<dbReference type="InterPro" id="IPR041425">
    <property type="entry name" value="C3/4/5_MG1"/>
</dbReference>
<dbReference type="GO" id="GO:0004866">
    <property type="term" value="F:endopeptidase inhibitor activity"/>
    <property type="evidence" value="ECO:0007669"/>
    <property type="project" value="InterPro"/>
</dbReference>
<dbReference type="InterPro" id="IPR002890">
    <property type="entry name" value="MG2"/>
</dbReference>
<evidence type="ECO:0000256" key="2">
    <source>
        <dbReference type="ARBA" id="ARBA00022525"/>
    </source>
</evidence>
<dbReference type="Pfam" id="PF17789">
    <property type="entry name" value="MG4"/>
    <property type="match status" value="1"/>
</dbReference>
<dbReference type="SUPFAM" id="SSF48239">
    <property type="entry name" value="Terpenoid cyclases/Protein prenyltransferases"/>
    <property type="match status" value="1"/>
</dbReference>
<evidence type="ECO:0000256" key="6">
    <source>
        <dbReference type="SAM" id="SignalP"/>
    </source>
</evidence>
<keyword evidence="2" id="KW-0964">Secreted</keyword>
<dbReference type="GO" id="GO:0005615">
    <property type="term" value="C:extracellular space"/>
    <property type="evidence" value="ECO:0007669"/>
    <property type="project" value="InterPro"/>
</dbReference>
<dbReference type="InterPro" id="IPR011626">
    <property type="entry name" value="Alpha-macroglobulin_TED"/>
</dbReference>
<dbReference type="InterPro" id="IPR018933">
    <property type="entry name" value="Netrin_module_non-TIMP"/>
</dbReference>
<dbReference type="InterPro" id="IPR040839">
    <property type="entry name" value="MG4"/>
</dbReference>
<dbReference type="Pfam" id="PF17790">
    <property type="entry name" value="MG1"/>
    <property type="match status" value="1"/>
</dbReference>
<evidence type="ECO:0000256" key="5">
    <source>
        <dbReference type="SAM" id="MobiDB-lite"/>
    </source>
</evidence>
<dbReference type="Gene3D" id="2.20.130.20">
    <property type="match status" value="1"/>
</dbReference>
<dbReference type="InterPro" id="IPR008993">
    <property type="entry name" value="TIMP-like_OB-fold"/>
</dbReference>
<keyword evidence="6" id="KW-0732">Signal</keyword>
<dbReference type="InterPro" id="IPR013783">
    <property type="entry name" value="Ig-like_fold"/>
</dbReference>
<dbReference type="InterPro" id="IPR009048">
    <property type="entry name" value="A-macroglobulin_rcpt-bd"/>
</dbReference>
<dbReference type="OMA" id="DYMNSYD"/>
<evidence type="ECO:0000256" key="1">
    <source>
        <dbReference type="ARBA" id="ARBA00004613"/>
    </source>
</evidence>
<dbReference type="InterPro" id="IPR001599">
    <property type="entry name" value="Macroglobln_a2"/>
</dbReference>
<dbReference type="InterPro" id="IPR011625">
    <property type="entry name" value="A2M_N_BRD"/>
</dbReference>
<sequence>MRDIMQTFWILLLLLVPVSCSSHHFVLLPSVLRLETEEVFSVTSLEAEGDVTFKIYLTDYPERKRNFSETTVTVPQGESVMARVLMTVGDLPQNAQPPLFVNVIVMTVDHEPHFQKEAVILVNESPGYIFIQTDKPVYTPDQSVFTRVMTLNEHFRPASWPLQVDIQNPDGMTISRKVIDSKDLILKDVMKIPENPVYGNWTVTAKFINGLRTTSAVRFEVKEYVLPTISVSFHIPDSRKVILPNETHFHLAVGAKYMYGKPVRGHVTVTYGLLWHGHVFTVGKQRNLQLNDTGFVECGITVDDLRLPVQSVWFPNGGKLHVQAAVTETASGHVEKADDTSVVFADHLYVIRFTRSDRHFKPGLPYVLEIDVFKANGETGPYLALAVECQIEMQDGTKETIPATGLDDGHSMVTDARGKLSVHYNIPANAKQLHFKVSPKEKATTDQASKSDYFFIASRFYSPSSVYMQLHARLTDTNRFGYTPAVGDHLTVWTSYTSPEELSTVTLVVISRGSIVWQVSTRNILGNSTYFHFKITQDMSPTAWILAFAVRGNEPGSEVISDSVWLEIVPQCDGELHIQRENDGKKVLKPGDIGTVTLTGQPYMVVGVVAVDSAVYRLKNSTLTRQSVFQQITAHDRGCGFGGGKDAAKVFENSGLMALTNADLPMTPKTVDGCVDKAVRKKRSPEARKRARDICCVEGARVRNATLALCYFATQELKKTMNSEFCVREFFQCCRSFVKGTLSLDALGRLRTSIERLPEDIELNFDEDDLSNMKNIPVRTNFPESWWFEEYNLGAEGRADVDFVLPDSITTWSVEALGMSVEAGLCVAPPLELTTFTSFFVHLDLPYSVVRLEQVEVRATVYNYMTKKIRVNLILQSVDGVCYSGQPGDATDYVKLEIDPNDAASAYFPIVPLEIGTFPIVVKAFSTWGRDAVEKTLRVEGEGLEKIHTISVMLDPSGKRFLRSRSSNHTFNMKNEVRSAEKKQNVELDLDLPQEVIPDTESCSVHAMGDLLGPTLQVMIEGVTELLRLPTGCGEQNLIYLAPNVFVTRYLRATRRLTSFIEKKALALIRQGVSKQMFFRKVDGSFATWPHAESSTWLTAFAMKTLCQAEHYVTVDHNQTCSSFHWIAKQQKPDGSFREEVWVTHREMLGGVNGDVSHAAFILIALLECDCPGNDHKDVTAQALRYIETTVAQTDRPLALAISAFALTLAGSPSSDGVVKRLQSMAKSSPEGYTYWSHGSEEDYEGHEKPYWYTKQPGALAVEVTSYALLTNLARGDISTSTGIVGWLLSQRNSQGAFISTQDTVVGLQALSEYSIKSYSAILDMTCHIRSEVDDHFRKSISLTPEDAMVVKTVPKVPTGGKLHFEAEGTGVGMMQVEVRFNVPEDRNNCHFDVTVATHQHNTLLQSFFWDNRKSKCEPCSTDCEEQTSEEEEEEDYEDFTFPPVQPRIQTLWRKKVKGLNLTVHEDENRSDFEDPNMVSKIGRPRRKRRSVRPYSASVICVEVCVRFLGNKTTGMSVVDVGLFTGYLPVDEDLENLKLKGKIDHYEKSQRSVVLYVDEFTNRDRKCLKLRARQEHVAENLQPAKVQVFDYYNPDSRCTVFYKNNNNSGQLANFCDNQKQICQCLESRCAACEESWYGLGWMDMMKFACSNASYVLEIKALDRDLEKAGFERILGQIQVVHSQRGRHELKVGDKVILLKRASCFCPRVSPDQTYFMMLSQPKRFKDSDGNQIYAFLMDKKVLVIQNFRPRGLSREQKEISKNFNRTVKRLKRRGCSGGGKTPKVNGKNRKRRARRGKNGKTKKT</sequence>
<dbReference type="Gene3D" id="2.60.120.1540">
    <property type="match status" value="1"/>
</dbReference>
<dbReference type="InterPro" id="IPR036595">
    <property type="entry name" value="A-macroglobulin_rcpt-bd_sf"/>
</dbReference>
<dbReference type="Pfam" id="PF00207">
    <property type="entry name" value="A2M"/>
    <property type="match status" value="1"/>
</dbReference>
<reference evidence="9" key="1">
    <citation type="submission" date="2025-08" db="UniProtKB">
        <authorList>
            <consortium name="RefSeq"/>
        </authorList>
    </citation>
    <scope>IDENTIFICATION</scope>
</reference>
<dbReference type="Pfam" id="PF07703">
    <property type="entry name" value="A2M_BRD"/>
    <property type="match status" value="1"/>
</dbReference>
<dbReference type="Proteomes" id="UP001165740">
    <property type="component" value="Chromosome 9"/>
</dbReference>
<evidence type="ECO:0000256" key="3">
    <source>
        <dbReference type="ARBA" id="ARBA00022966"/>
    </source>
</evidence>